<dbReference type="NCBIfam" id="NF011990">
    <property type="entry name" value="PRK15446.2-6"/>
    <property type="match status" value="1"/>
</dbReference>
<dbReference type="Proteomes" id="UP000236884">
    <property type="component" value="Chromosome"/>
</dbReference>
<sequence length="383" mass="41256">MLQLREMTLSNARVVLADRVIDNGWLTIADGIIADFGEGTAPRAGEDCAGDLVMPGLIELHTDHLEAHYQPRPKVMWDPLSAVISYDAQLATAGVTTVLDSLRVWSEELEGVDGDAKKLQAAIERAQDAKLLRSNHYLHLRCEIPTASVVDQCAELIGKTEVRLVSLMDHTPGQRQFRDAEKLRAYYRGKRGGVTDDELDHVFSVRRDLHEKYAAANRRALVGLAHQHSVPLASHDDTTLEHVDESVQDKVAVAEFPTTMEAAEASHRAGIKVMMGAPNIVRGGSHSGNVAAAELAQAGFLDVLSSDYVPSSLLDAALRLPQVAPSIDLAAAIRTVTSAPAEAVGFADRGEIARGKRADIIRVNVGSGVPVVRSVLNGGRRVA</sequence>
<dbReference type="Gene3D" id="3.20.20.140">
    <property type="entry name" value="Metal-dependent hydrolases"/>
    <property type="match status" value="2"/>
</dbReference>
<dbReference type="NCBIfam" id="NF011983">
    <property type="entry name" value="PRK15446.1-4"/>
    <property type="match status" value="1"/>
</dbReference>
<dbReference type="KEGG" id="vgo:GJW-30_1_01648"/>
<dbReference type="SUPFAM" id="SSF51556">
    <property type="entry name" value="Metallo-dependent hydrolases"/>
    <property type="match status" value="1"/>
</dbReference>
<dbReference type="SUPFAM" id="SSF51338">
    <property type="entry name" value="Composite domain of metallo-dependent hydrolases"/>
    <property type="match status" value="1"/>
</dbReference>
<dbReference type="GO" id="GO:0016810">
    <property type="term" value="F:hydrolase activity, acting on carbon-nitrogen (but not peptide) bonds"/>
    <property type="evidence" value="ECO:0007669"/>
    <property type="project" value="InterPro"/>
</dbReference>
<proteinExistence type="predicted"/>
<evidence type="ECO:0000313" key="2">
    <source>
        <dbReference type="EMBL" id="BAT59119.1"/>
    </source>
</evidence>
<dbReference type="NCBIfam" id="NF011987">
    <property type="entry name" value="PRK15446.2-3"/>
    <property type="match status" value="1"/>
</dbReference>
<keyword evidence="2" id="KW-0378">Hydrolase</keyword>
<dbReference type="NCBIfam" id="NF011984">
    <property type="entry name" value="PRK15446.1-5"/>
    <property type="match status" value="1"/>
</dbReference>
<name>A0A0S3PT47_9BRAD</name>
<dbReference type="InterPro" id="IPR032466">
    <property type="entry name" value="Metal_Hydrolase"/>
</dbReference>
<reference evidence="2 3" key="1">
    <citation type="submission" date="2015-08" db="EMBL/GenBank/DDBJ databases">
        <title>Investigation of the bacterial diversity of lava forest soil.</title>
        <authorList>
            <person name="Lee J.S."/>
        </authorList>
    </citation>
    <scope>NUCLEOTIDE SEQUENCE [LARGE SCALE GENOMIC DNA]</scope>
    <source>
        <strain evidence="2 3">GJW-30</strain>
    </source>
</reference>
<dbReference type="AlphaFoldDB" id="A0A0S3PT47"/>
<dbReference type="Gene3D" id="2.30.40.10">
    <property type="entry name" value="Urease, subunit C, domain 1"/>
    <property type="match status" value="1"/>
</dbReference>
<gene>
    <name evidence="2" type="primary">phnM</name>
    <name evidence="2" type="ORF">GJW-30_1_01648</name>
</gene>
<dbReference type="Pfam" id="PF07969">
    <property type="entry name" value="Amidohydro_3"/>
    <property type="match status" value="1"/>
</dbReference>
<dbReference type="InterPro" id="IPR012696">
    <property type="entry name" value="PhnM"/>
</dbReference>
<evidence type="ECO:0000259" key="1">
    <source>
        <dbReference type="Pfam" id="PF07969"/>
    </source>
</evidence>
<dbReference type="EMBL" id="AP014946">
    <property type="protein sequence ID" value="BAT59119.1"/>
    <property type="molecule type" value="Genomic_DNA"/>
</dbReference>
<dbReference type="EC" id="3.6.1.63" evidence="2"/>
<protein>
    <submittedName>
        <fullName evidence="2">Alpha-D-ribose 1-methylphosphonate 5-triphosphate diphosphatase</fullName>
        <ecNumber evidence="2">3.6.1.63</ecNumber>
    </submittedName>
</protein>
<dbReference type="InterPro" id="IPR011059">
    <property type="entry name" value="Metal-dep_hydrolase_composite"/>
</dbReference>
<evidence type="ECO:0000313" key="3">
    <source>
        <dbReference type="Proteomes" id="UP000236884"/>
    </source>
</evidence>
<dbReference type="PANTHER" id="PTHR43135">
    <property type="entry name" value="ALPHA-D-RIBOSE 1-METHYLPHOSPHONATE 5-TRIPHOSPHATE DIPHOSPHATASE"/>
    <property type="match status" value="1"/>
</dbReference>
<keyword evidence="3" id="KW-1185">Reference proteome</keyword>
<dbReference type="PIRSF" id="PIRSF038971">
    <property type="entry name" value="PhnM"/>
    <property type="match status" value="1"/>
</dbReference>
<feature type="domain" description="Amidohydrolase 3" evidence="1">
    <location>
        <begin position="218"/>
        <end position="361"/>
    </location>
</feature>
<dbReference type="InterPro" id="IPR013108">
    <property type="entry name" value="Amidohydro_3"/>
</dbReference>
<dbReference type="GO" id="GO:0019700">
    <property type="term" value="P:organic phosphonate catabolic process"/>
    <property type="evidence" value="ECO:0007669"/>
    <property type="project" value="InterPro"/>
</dbReference>
<dbReference type="PANTHER" id="PTHR43135:SF3">
    <property type="entry name" value="ALPHA-D-RIBOSE 1-METHYLPHOSPHONATE 5-TRIPHOSPHATE DIPHOSPHATASE"/>
    <property type="match status" value="1"/>
</dbReference>
<dbReference type="InterPro" id="IPR051781">
    <property type="entry name" value="Metallo-dep_Hydrolase"/>
</dbReference>
<dbReference type="NCBIfam" id="TIGR02318">
    <property type="entry name" value="phosphono_phnM"/>
    <property type="match status" value="1"/>
</dbReference>
<accession>A0A0S3PT47</accession>
<organism evidence="2 3">
    <name type="scientific">Variibacter gotjawalensis</name>
    <dbReference type="NCBI Taxonomy" id="1333996"/>
    <lineage>
        <taxon>Bacteria</taxon>
        <taxon>Pseudomonadati</taxon>
        <taxon>Pseudomonadota</taxon>
        <taxon>Alphaproteobacteria</taxon>
        <taxon>Hyphomicrobiales</taxon>
        <taxon>Nitrobacteraceae</taxon>
        <taxon>Variibacter</taxon>
    </lineage>
</organism>